<reference evidence="1 2" key="1">
    <citation type="submission" date="2016-07" db="EMBL/GenBank/DDBJ databases">
        <title>Pervasive Adenine N6-methylation of Active Genes in Fungi.</title>
        <authorList>
            <consortium name="DOE Joint Genome Institute"/>
            <person name="Mondo S.J."/>
            <person name="Dannebaum R.O."/>
            <person name="Kuo R.C."/>
            <person name="Labutti K."/>
            <person name="Haridas S."/>
            <person name="Kuo A."/>
            <person name="Salamov A."/>
            <person name="Ahrendt S.R."/>
            <person name="Lipzen A."/>
            <person name="Sullivan W."/>
            <person name="Andreopoulos W.B."/>
            <person name="Clum A."/>
            <person name="Lindquist E."/>
            <person name="Daum C."/>
            <person name="Ramamoorthy G.K."/>
            <person name="Gryganskyi A."/>
            <person name="Culley D."/>
            <person name="Magnuson J.K."/>
            <person name="James T.Y."/>
            <person name="O'Malley M.A."/>
            <person name="Stajich J.E."/>
            <person name="Spatafora J.W."/>
            <person name="Visel A."/>
            <person name="Grigoriev I.V."/>
        </authorList>
    </citation>
    <scope>NUCLEOTIDE SEQUENCE [LARGE SCALE GENOMIC DNA]</scope>
    <source>
        <strain evidence="1 2">PL171</strain>
    </source>
</reference>
<gene>
    <name evidence="1" type="ORF">BCR44DRAFT_36178</name>
</gene>
<proteinExistence type="predicted"/>
<evidence type="ECO:0000313" key="2">
    <source>
        <dbReference type="Proteomes" id="UP000193411"/>
    </source>
</evidence>
<protein>
    <submittedName>
        <fullName evidence="1">Uncharacterized protein</fullName>
    </submittedName>
</protein>
<sequence>MAATATAASASTSVILQSTYPSRQSCQFLGSSSPALANLAFRVRVFDPESSADHSAATAQPHAHHAHAAAVAVAVSGLQPGSHSHGGNGISIHLAESNAVTGNQPIVDQVVAWQEQM</sequence>
<evidence type="ECO:0000313" key="1">
    <source>
        <dbReference type="EMBL" id="ORZ34469.1"/>
    </source>
</evidence>
<organism evidence="1 2">
    <name type="scientific">Catenaria anguillulae PL171</name>
    <dbReference type="NCBI Taxonomy" id="765915"/>
    <lineage>
        <taxon>Eukaryota</taxon>
        <taxon>Fungi</taxon>
        <taxon>Fungi incertae sedis</taxon>
        <taxon>Blastocladiomycota</taxon>
        <taxon>Blastocladiomycetes</taxon>
        <taxon>Blastocladiales</taxon>
        <taxon>Catenariaceae</taxon>
        <taxon>Catenaria</taxon>
    </lineage>
</organism>
<dbReference type="AlphaFoldDB" id="A0A1Y2HIW4"/>
<keyword evidence="2" id="KW-1185">Reference proteome</keyword>
<comment type="caution">
    <text evidence="1">The sequence shown here is derived from an EMBL/GenBank/DDBJ whole genome shotgun (WGS) entry which is preliminary data.</text>
</comment>
<dbReference type="EMBL" id="MCFL01000028">
    <property type="protein sequence ID" value="ORZ34469.1"/>
    <property type="molecule type" value="Genomic_DNA"/>
</dbReference>
<dbReference type="Proteomes" id="UP000193411">
    <property type="component" value="Unassembled WGS sequence"/>
</dbReference>
<name>A0A1Y2HIW4_9FUNG</name>
<accession>A0A1Y2HIW4</accession>